<evidence type="ECO:0000313" key="4">
    <source>
        <dbReference type="EMBL" id="CAG1847510.1"/>
    </source>
</evidence>
<dbReference type="SMART" id="SM00343">
    <property type="entry name" value="ZnF_C2HC"/>
    <property type="match status" value="1"/>
</dbReference>
<dbReference type="GO" id="GO:0003676">
    <property type="term" value="F:nucleic acid binding"/>
    <property type="evidence" value="ECO:0007669"/>
    <property type="project" value="InterPro"/>
</dbReference>
<feature type="domain" description="CCHC-type" evidence="3">
    <location>
        <begin position="255"/>
        <end position="269"/>
    </location>
</feature>
<feature type="region of interest" description="Disordered" evidence="2">
    <location>
        <begin position="223"/>
        <end position="250"/>
    </location>
</feature>
<name>A0A8D7F956_MUSAM</name>
<dbReference type="Pfam" id="PF00098">
    <property type="entry name" value="zf-CCHC"/>
    <property type="match status" value="1"/>
</dbReference>
<dbReference type="InterPro" id="IPR036875">
    <property type="entry name" value="Znf_CCHC_sf"/>
</dbReference>
<dbReference type="Gene3D" id="4.10.60.10">
    <property type="entry name" value="Zinc finger, CCHC-type"/>
    <property type="match status" value="1"/>
</dbReference>
<dbReference type="PROSITE" id="PS50158">
    <property type="entry name" value="ZF_CCHC"/>
    <property type="match status" value="1"/>
</dbReference>
<accession>A0A8D7F956</accession>
<sequence length="360" mass="41508">MEATNTIKLLNQDFVRLDRFDGTNFTRWQDKMKFMLTALKIFYVLDPNLQPIPDPTDDDTDEIKAEQKKRNEDEVMCRGHILNALSDRLYDLYTVEPSAKAIWNALEFKYHAEEEGTKKFLISKYFDYKFVDDKPILAQVHELQVIVNQLKAEKIELPEPFQVGAVIAKLPPSWKGYRKKILHDSKDITLEQIQKHLRIEEESRMRDKSENSFCNIKANVVNQPKNSNKSKQNKENHFGPKRDQRKFKKPQSGGCFVCGKPGHFARDCRFKKGQKPKVNSVEGDDNIIATVSEVNAIFGKVSGWWYDTCATVHVCYDKGLFKTYKEVTEGQEIQMGNEVRSKVIGKGNVELTFTSGKKVT</sequence>
<evidence type="ECO:0000256" key="2">
    <source>
        <dbReference type="SAM" id="MobiDB-lite"/>
    </source>
</evidence>
<feature type="non-terminal residue" evidence="4">
    <location>
        <position position="360"/>
    </location>
</feature>
<dbReference type="PANTHER" id="PTHR47592">
    <property type="entry name" value="PBF68 PROTEIN"/>
    <property type="match status" value="1"/>
</dbReference>
<keyword evidence="1" id="KW-0862">Zinc</keyword>
<dbReference type="Pfam" id="PF14223">
    <property type="entry name" value="Retrotran_gag_2"/>
    <property type="match status" value="1"/>
</dbReference>
<dbReference type="InterPro" id="IPR054722">
    <property type="entry name" value="PolX-like_BBD"/>
</dbReference>
<dbReference type="InterPro" id="IPR001878">
    <property type="entry name" value="Znf_CCHC"/>
</dbReference>
<reference evidence="4" key="1">
    <citation type="submission" date="2021-03" db="EMBL/GenBank/DDBJ databases">
        <authorList>
            <consortium name="Genoscope - CEA"/>
            <person name="William W."/>
        </authorList>
    </citation>
    <scope>NUCLEOTIDE SEQUENCE</scope>
    <source>
        <strain evidence="4">Doubled-haploid Pahang</strain>
    </source>
</reference>
<evidence type="ECO:0000256" key="1">
    <source>
        <dbReference type="PROSITE-ProRule" id="PRU00047"/>
    </source>
</evidence>
<feature type="compositionally biased region" description="Basic and acidic residues" evidence="2">
    <location>
        <begin position="232"/>
        <end position="242"/>
    </location>
</feature>
<keyword evidence="1" id="KW-0863">Zinc-finger</keyword>
<evidence type="ECO:0000259" key="3">
    <source>
        <dbReference type="PROSITE" id="PS50158"/>
    </source>
</evidence>
<organism evidence="4">
    <name type="scientific">Musa acuminata subsp. malaccensis</name>
    <name type="common">Wild banana</name>
    <name type="synonym">Musa malaccensis</name>
    <dbReference type="NCBI Taxonomy" id="214687"/>
    <lineage>
        <taxon>Eukaryota</taxon>
        <taxon>Viridiplantae</taxon>
        <taxon>Streptophyta</taxon>
        <taxon>Embryophyta</taxon>
        <taxon>Tracheophyta</taxon>
        <taxon>Spermatophyta</taxon>
        <taxon>Magnoliopsida</taxon>
        <taxon>Liliopsida</taxon>
        <taxon>Zingiberales</taxon>
        <taxon>Musaceae</taxon>
        <taxon>Musa</taxon>
    </lineage>
</organism>
<dbReference type="PANTHER" id="PTHR47592:SF31">
    <property type="entry name" value="ZINC FINGER, CCHC-TYPE-RELATED"/>
    <property type="match status" value="1"/>
</dbReference>
<dbReference type="AlphaFoldDB" id="A0A8D7F956"/>
<keyword evidence="1" id="KW-0479">Metal-binding</keyword>
<proteinExistence type="predicted"/>
<gene>
    <name evidence="4" type="ORF">GSMUA_173050.1</name>
</gene>
<protein>
    <submittedName>
        <fullName evidence="4">(wild Malaysian banana) hypothetical protein</fullName>
    </submittedName>
</protein>
<dbReference type="GO" id="GO:0008270">
    <property type="term" value="F:zinc ion binding"/>
    <property type="evidence" value="ECO:0007669"/>
    <property type="project" value="UniProtKB-KW"/>
</dbReference>
<dbReference type="Pfam" id="PF22936">
    <property type="entry name" value="Pol_BBD"/>
    <property type="match status" value="1"/>
</dbReference>
<dbReference type="SUPFAM" id="SSF57756">
    <property type="entry name" value="Retrovirus zinc finger-like domains"/>
    <property type="match status" value="1"/>
</dbReference>
<dbReference type="EMBL" id="HG996471">
    <property type="protein sequence ID" value="CAG1847510.1"/>
    <property type="molecule type" value="Genomic_DNA"/>
</dbReference>